<dbReference type="GO" id="GO:0046872">
    <property type="term" value="F:metal ion binding"/>
    <property type="evidence" value="ECO:0007669"/>
    <property type="project" value="UniProtKB-KW"/>
</dbReference>
<dbReference type="GO" id="GO:0030313">
    <property type="term" value="C:cell envelope"/>
    <property type="evidence" value="ECO:0007669"/>
    <property type="project" value="UniProtKB-SubCell"/>
</dbReference>
<dbReference type="Pfam" id="PF01551">
    <property type="entry name" value="Peptidase_M23"/>
    <property type="match status" value="1"/>
</dbReference>
<comment type="cofactor">
    <cofactor evidence="1">
        <name>Zn(2+)</name>
        <dbReference type="ChEBI" id="CHEBI:29105"/>
    </cofactor>
</comment>
<evidence type="ECO:0000259" key="9">
    <source>
        <dbReference type="Pfam" id="PF01551"/>
    </source>
</evidence>
<comment type="subcellular location">
    <subcellularLocation>
        <location evidence="2">Cell envelope</location>
    </subcellularLocation>
</comment>
<evidence type="ECO:0000256" key="5">
    <source>
        <dbReference type="ARBA" id="ARBA00022801"/>
    </source>
</evidence>
<keyword evidence="12" id="KW-1185">Reference proteome</keyword>
<dbReference type="CDD" id="cd12797">
    <property type="entry name" value="M23_peptidase"/>
    <property type="match status" value="1"/>
</dbReference>
<dbReference type="Gene3D" id="3.10.450.350">
    <property type="match status" value="1"/>
</dbReference>
<evidence type="ECO:0000256" key="4">
    <source>
        <dbReference type="ARBA" id="ARBA00022723"/>
    </source>
</evidence>
<name>A0A9X1LK80_9FLAO</name>
<accession>A0A9X1LK80</accession>
<dbReference type="InterPro" id="IPR016047">
    <property type="entry name" value="M23ase_b-sheet_dom"/>
</dbReference>
<evidence type="ECO:0000256" key="7">
    <source>
        <dbReference type="ARBA" id="ARBA00023049"/>
    </source>
</evidence>
<protein>
    <submittedName>
        <fullName evidence="11">Peptidoglycan DD-metalloendopeptidase family protein</fullName>
    </submittedName>
</protein>
<feature type="domain" description="M23ase beta-sheet core" evidence="9">
    <location>
        <begin position="278"/>
        <end position="372"/>
    </location>
</feature>
<feature type="signal peptide" evidence="8">
    <location>
        <begin position="1"/>
        <end position="18"/>
    </location>
</feature>
<dbReference type="Proteomes" id="UP001139414">
    <property type="component" value="Unassembled WGS sequence"/>
</dbReference>
<dbReference type="AlphaFoldDB" id="A0A9X1LK80"/>
<keyword evidence="7" id="KW-0482">Metalloprotease</keyword>
<dbReference type="EMBL" id="JAJBZG010000005">
    <property type="protein sequence ID" value="MCB7481752.1"/>
    <property type="molecule type" value="Genomic_DNA"/>
</dbReference>
<evidence type="ECO:0000256" key="2">
    <source>
        <dbReference type="ARBA" id="ARBA00004196"/>
    </source>
</evidence>
<gene>
    <name evidence="11" type="ORF">LGQ90_10810</name>
</gene>
<evidence type="ECO:0000256" key="6">
    <source>
        <dbReference type="ARBA" id="ARBA00022833"/>
    </source>
</evidence>
<dbReference type="FunFam" id="2.70.70.10:FF:000002">
    <property type="entry name" value="Murein DD-endopeptidase MepM"/>
    <property type="match status" value="1"/>
</dbReference>
<feature type="domain" description="Csd3-like second N-terminal" evidence="10">
    <location>
        <begin position="143"/>
        <end position="264"/>
    </location>
</feature>
<reference evidence="11" key="1">
    <citation type="submission" date="2021-10" db="EMBL/GenBank/DDBJ databases">
        <title>Gramella sp. ASW11-100T, isolated from marine sediment.</title>
        <authorList>
            <person name="Xia C."/>
        </authorList>
    </citation>
    <scope>NUCLEOTIDE SEQUENCE</scope>
    <source>
        <strain evidence="11">ASW11-100</strain>
    </source>
</reference>
<evidence type="ECO:0000256" key="3">
    <source>
        <dbReference type="ARBA" id="ARBA00022670"/>
    </source>
</evidence>
<evidence type="ECO:0000256" key="8">
    <source>
        <dbReference type="SAM" id="SignalP"/>
    </source>
</evidence>
<evidence type="ECO:0000259" key="10">
    <source>
        <dbReference type="Pfam" id="PF19425"/>
    </source>
</evidence>
<dbReference type="InterPro" id="IPR011055">
    <property type="entry name" value="Dup_hybrid_motif"/>
</dbReference>
<dbReference type="InterPro" id="IPR045834">
    <property type="entry name" value="Csd3_N2"/>
</dbReference>
<keyword evidence="4" id="KW-0479">Metal-binding</keyword>
<dbReference type="GO" id="GO:0006508">
    <property type="term" value="P:proteolysis"/>
    <property type="evidence" value="ECO:0007669"/>
    <property type="project" value="UniProtKB-KW"/>
</dbReference>
<keyword evidence="5" id="KW-0378">Hydrolase</keyword>
<dbReference type="Pfam" id="PF19425">
    <property type="entry name" value="Csd3_N2"/>
    <property type="match status" value="1"/>
</dbReference>
<dbReference type="SUPFAM" id="SSF51261">
    <property type="entry name" value="Duplicated hybrid motif"/>
    <property type="match status" value="1"/>
</dbReference>
<sequence>MKKLGLLLILMLAFVACNDEEKDQAITEVKKEKLAPIEKEYGFILNDFEVVRDTIRSGDFFGAIMDKNGVEPGKVFEITESVKDSFNPARIVAGKKYLLLRAKDSARTPQYFIYENDKINYTVLALGDSIYADKKKRPVTIKRREVSGVITSSLSEAMQAQGLSNLLVYELSNIYQWSIDFFKLQKGDQFKMVYQEKYIDDTIFAGIEKVDAAVFKHSDEPYYAFRYLTDTISGQPSFYNAEAKALQSFFLKAPLNYSRISSRFTRRRFHPVQKRWKAHLGTDYAAPHGTPIVSTANGTVIASSYTSGNGNYVKVRHNSKYTTQYLHMTKRNVRNGQTVRQGDVIGYVGSTGLATGPHVCYRFWVNGRQVDPYRQNLPSAEHIEDGLKEEYFAYIKPLKEELEQIPYKNI</sequence>
<evidence type="ECO:0000313" key="12">
    <source>
        <dbReference type="Proteomes" id="UP001139414"/>
    </source>
</evidence>
<organism evidence="11 12">
    <name type="scientific">Christiangramia sediminis</name>
    <dbReference type="NCBI Taxonomy" id="2881336"/>
    <lineage>
        <taxon>Bacteria</taxon>
        <taxon>Pseudomonadati</taxon>
        <taxon>Bacteroidota</taxon>
        <taxon>Flavobacteriia</taxon>
        <taxon>Flavobacteriales</taxon>
        <taxon>Flavobacteriaceae</taxon>
        <taxon>Christiangramia</taxon>
    </lineage>
</organism>
<keyword evidence="6" id="KW-0862">Zinc</keyword>
<dbReference type="RefSeq" id="WP_229341007.1">
    <property type="nucleotide sequence ID" value="NZ_JAJBZG010000005.1"/>
</dbReference>
<proteinExistence type="predicted"/>
<feature type="chain" id="PRO_5040987490" evidence="8">
    <location>
        <begin position="19"/>
        <end position="410"/>
    </location>
</feature>
<keyword evidence="3" id="KW-0645">Protease</keyword>
<dbReference type="GO" id="GO:0004222">
    <property type="term" value="F:metalloendopeptidase activity"/>
    <property type="evidence" value="ECO:0007669"/>
    <property type="project" value="TreeGrafter"/>
</dbReference>
<evidence type="ECO:0000313" key="11">
    <source>
        <dbReference type="EMBL" id="MCB7481752.1"/>
    </source>
</evidence>
<evidence type="ECO:0000256" key="1">
    <source>
        <dbReference type="ARBA" id="ARBA00001947"/>
    </source>
</evidence>
<dbReference type="PANTHER" id="PTHR21666">
    <property type="entry name" value="PEPTIDASE-RELATED"/>
    <property type="match status" value="1"/>
</dbReference>
<comment type="caution">
    <text evidence="11">The sequence shown here is derived from an EMBL/GenBank/DDBJ whole genome shotgun (WGS) entry which is preliminary data.</text>
</comment>
<dbReference type="PROSITE" id="PS51257">
    <property type="entry name" value="PROKAR_LIPOPROTEIN"/>
    <property type="match status" value="1"/>
</dbReference>
<dbReference type="PANTHER" id="PTHR21666:SF288">
    <property type="entry name" value="CELL DIVISION PROTEIN YTFB"/>
    <property type="match status" value="1"/>
</dbReference>
<keyword evidence="8" id="KW-0732">Signal</keyword>
<dbReference type="InterPro" id="IPR050570">
    <property type="entry name" value="Cell_wall_metabolism_enzyme"/>
</dbReference>
<dbReference type="Gene3D" id="2.70.70.10">
    <property type="entry name" value="Glucose Permease (Domain IIA)"/>
    <property type="match status" value="1"/>
</dbReference>